<dbReference type="Proteomes" id="UP000425960">
    <property type="component" value="Chromosome"/>
</dbReference>
<dbReference type="AlphaFoldDB" id="A0A5K7ZW74"/>
<evidence type="ECO:0000313" key="1">
    <source>
        <dbReference type="EMBL" id="BBO84502.1"/>
    </source>
</evidence>
<sequence length="117" mass="12325">MKMMIKKGDAGLCEDCIHFGNTLNGWTQGQCKIIVDPVHGGTVAAINARSDDGPCGPQGKFFQPKLIADSEGAVEENADKDACPYCGDHNSVGIGASSERPRTIACQSCNLVRVASK</sequence>
<accession>A0A5K7ZW74</accession>
<reference evidence="1 2" key="1">
    <citation type="submission" date="2019-11" db="EMBL/GenBank/DDBJ databases">
        <title>Comparative genomics of hydrocarbon-degrading Desulfosarcina strains.</title>
        <authorList>
            <person name="Watanabe M."/>
            <person name="Kojima H."/>
            <person name="Fukui M."/>
        </authorList>
    </citation>
    <scope>NUCLEOTIDE SEQUENCE [LARGE SCALE GENOMIC DNA]</scope>
    <source>
        <strain evidence="1 2">28bB2T</strain>
    </source>
</reference>
<proteinExistence type="predicted"/>
<gene>
    <name evidence="1" type="ORF">DSCO28_50680</name>
</gene>
<evidence type="ECO:0000313" key="2">
    <source>
        <dbReference type="Proteomes" id="UP000425960"/>
    </source>
</evidence>
<dbReference type="EMBL" id="AP021876">
    <property type="protein sequence ID" value="BBO84502.1"/>
    <property type="molecule type" value="Genomic_DNA"/>
</dbReference>
<name>A0A5K7ZW74_9BACT</name>
<protein>
    <submittedName>
        <fullName evidence="1">Uncharacterized protein</fullName>
    </submittedName>
</protein>
<organism evidence="1 2">
    <name type="scientific">Desulfosarcina ovata subsp. sediminis</name>
    <dbReference type="NCBI Taxonomy" id="885957"/>
    <lineage>
        <taxon>Bacteria</taxon>
        <taxon>Pseudomonadati</taxon>
        <taxon>Thermodesulfobacteriota</taxon>
        <taxon>Desulfobacteria</taxon>
        <taxon>Desulfobacterales</taxon>
        <taxon>Desulfosarcinaceae</taxon>
        <taxon>Desulfosarcina</taxon>
    </lineage>
</organism>
<dbReference type="KEGG" id="dov:DSCO28_50680"/>